<feature type="region of interest" description="Disordered" evidence="1">
    <location>
        <begin position="250"/>
        <end position="288"/>
    </location>
</feature>
<reference evidence="4" key="1">
    <citation type="submission" date="2017-02" db="UniProtKB">
        <authorList>
            <consortium name="WormBaseParasite"/>
        </authorList>
    </citation>
    <scope>IDENTIFICATION</scope>
</reference>
<feature type="compositionally biased region" description="Low complexity" evidence="1">
    <location>
        <begin position="201"/>
        <end position="220"/>
    </location>
</feature>
<feature type="region of interest" description="Disordered" evidence="1">
    <location>
        <begin position="192"/>
        <end position="229"/>
    </location>
</feature>
<evidence type="ECO:0000313" key="4">
    <source>
        <dbReference type="WBParaSite" id="TASK_0000674101-mRNA-1"/>
    </source>
</evidence>
<reference evidence="2 3" key="2">
    <citation type="submission" date="2018-11" db="EMBL/GenBank/DDBJ databases">
        <authorList>
            <consortium name="Pathogen Informatics"/>
        </authorList>
    </citation>
    <scope>NUCLEOTIDE SEQUENCE [LARGE SCALE GENOMIC DNA]</scope>
</reference>
<feature type="compositionally biased region" description="Polar residues" evidence="1">
    <location>
        <begin position="424"/>
        <end position="439"/>
    </location>
</feature>
<gene>
    <name evidence="2" type="ORF">TASK_LOCUS6742</name>
</gene>
<evidence type="ECO:0000313" key="2">
    <source>
        <dbReference type="EMBL" id="VDK37258.1"/>
    </source>
</evidence>
<feature type="compositionally biased region" description="Polar residues" evidence="1">
    <location>
        <begin position="448"/>
        <end position="477"/>
    </location>
</feature>
<feature type="region of interest" description="Disordered" evidence="1">
    <location>
        <begin position="124"/>
        <end position="170"/>
    </location>
</feature>
<feature type="region of interest" description="Disordered" evidence="1">
    <location>
        <begin position="421"/>
        <end position="525"/>
    </location>
</feature>
<accession>A0A0R3W8N8</accession>
<feature type="compositionally biased region" description="Polar residues" evidence="1">
    <location>
        <begin position="250"/>
        <end position="263"/>
    </location>
</feature>
<feature type="region of interest" description="Disordered" evidence="1">
    <location>
        <begin position="81"/>
        <end position="101"/>
    </location>
</feature>
<feature type="compositionally biased region" description="Basic and acidic residues" evidence="1">
    <location>
        <begin position="126"/>
        <end position="137"/>
    </location>
</feature>
<protein>
    <submittedName>
        <fullName evidence="4">ANK_REP_REGION domain-containing protein</fullName>
    </submittedName>
</protein>
<dbReference type="Proteomes" id="UP000282613">
    <property type="component" value="Unassembled WGS sequence"/>
</dbReference>
<name>A0A0R3W8N8_TAEAS</name>
<dbReference type="STRING" id="60517.A0A0R3W8N8"/>
<keyword evidence="3" id="KW-1185">Reference proteome</keyword>
<feature type="region of interest" description="Disordered" evidence="1">
    <location>
        <begin position="36"/>
        <end position="63"/>
    </location>
</feature>
<proteinExistence type="predicted"/>
<evidence type="ECO:0000313" key="3">
    <source>
        <dbReference type="Proteomes" id="UP000282613"/>
    </source>
</evidence>
<organism evidence="4">
    <name type="scientific">Taenia asiatica</name>
    <name type="common">Asian tapeworm</name>
    <dbReference type="NCBI Taxonomy" id="60517"/>
    <lineage>
        <taxon>Eukaryota</taxon>
        <taxon>Metazoa</taxon>
        <taxon>Spiralia</taxon>
        <taxon>Lophotrochozoa</taxon>
        <taxon>Platyhelminthes</taxon>
        <taxon>Cestoda</taxon>
        <taxon>Eucestoda</taxon>
        <taxon>Cyclophyllidea</taxon>
        <taxon>Taeniidae</taxon>
        <taxon>Taenia</taxon>
    </lineage>
</organism>
<sequence length="629" mass="68366">MDTSRYDSKYFIFSFFNVKGQDVKRSYSTLNQADRMKSRLQDGASSPKRQRYSGVKGGADRTKVEGNSYSHLEQHNSHLLSPRKVDHSGHGSPQRVHGNTRDSFEVVKASSSLTSSAYNANSMENHVSREESADFHTKASSARVPSHDDKASQNSAAGEPGRLSSLSPLVHANMPPKLASVLASHSTRSPLLMTASSGQMPSSDPQSSTSRSSSPSLPRSEATHTLRQHSANMCQRRFPCDLSVVNNGGSLIPDTQSRDGCSSKSDRRSAQVDKQSTSPQRASSIKPDQVLRNLMSVLSHVVDKRDRLSLVNASSSSTRTPPVNATSRSQPLVANLLSTFLGTHKAARVELMYAPGVLEAYPGLAVVKAAVQLHFSSSALSAPRPGVAVLIRASRIDPGSQGTRRCNRCVAATLNKRLVDGRTASRTSSPASNKGSLNGSERIKNERTPTCPSSSDGTSIISPCPRNSPSPANTASDFRNHPQKRHSPLDSHAVVNDALQHRRSHSSEEDRDGVNPLSSNASESRHYPLSLDAPEVLQFVDPHLSVRFQHPVADTIETEAQSLLRNFDRLHSVLYSELSGELKKLRALVCISETKLKIHQKRKESLQELMDAIESKKALPLLSPPEAPI</sequence>
<dbReference type="WBParaSite" id="TASK_0000674101-mRNA-1">
    <property type="protein sequence ID" value="TASK_0000674101-mRNA-1"/>
    <property type="gene ID" value="TASK_0000674101"/>
</dbReference>
<dbReference type="AlphaFoldDB" id="A0A0R3W8N8"/>
<dbReference type="EMBL" id="UYRS01018531">
    <property type="protein sequence ID" value="VDK37258.1"/>
    <property type="molecule type" value="Genomic_DNA"/>
</dbReference>
<evidence type="ECO:0000256" key="1">
    <source>
        <dbReference type="SAM" id="MobiDB-lite"/>
    </source>
</evidence>
<feature type="compositionally biased region" description="Polar residues" evidence="1">
    <location>
        <begin position="272"/>
        <end position="283"/>
    </location>
</feature>
<dbReference type="OrthoDB" id="10072039at2759"/>